<reference evidence="1" key="1">
    <citation type="submission" date="2013-08" db="EMBL/GenBank/DDBJ databases">
        <authorList>
            <person name="Mendez C."/>
            <person name="Richter M."/>
            <person name="Ferrer M."/>
            <person name="Sanchez J."/>
        </authorList>
    </citation>
    <scope>NUCLEOTIDE SEQUENCE</scope>
</reference>
<sequence>LIGRSVQIALSAHEVIISYKEAEIARHERLLHRGASSLVLDHYLETFGRKPGAFPRSVPLDQARKNGAFTQEHDAFFTQAVRLYGESRATSEIVAVLLLSRRLPTKAVVYGLSQALSMHTVKADFVEIKARSSLESSREPLNGVPEVASARG</sequence>
<dbReference type="EMBL" id="AUZX01014435">
    <property type="protein sequence ID" value="EQD32288.1"/>
    <property type="molecule type" value="Genomic_DNA"/>
</dbReference>
<organism evidence="1">
    <name type="scientific">mine drainage metagenome</name>
    <dbReference type="NCBI Taxonomy" id="410659"/>
    <lineage>
        <taxon>unclassified sequences</taxon>
        <taxon>metagenomes</taxon>
        <taxon>ecological metagenomes</taxon>
    </lineage>
</organism>
<reference evidence="1" key="2">
    <citation type="journal article" date="2014" name="ISME J.">
        <title>Microbial stratification in low pH oxic and suboxic macroscopic growths along an acid mine drainage.</title>
        <authorList>
            <person name="Mendez-Garcia C."/>
            <person name="Mesa V."/>
            <person name="Sprenger R.R."/>
            <person name="Richter M."/>
            <person name="Diez M.S."/>
            <person name="Solano J."/>
            <person name="Bargiela R."/>
            <person name="Golyshina O.V."/>
            <person name="Manteca A."/>
            <person name="Ramos J.L."/>
            <person name="Gallego J.R."/>
            <person name="Llorente I."/>
            <person name="Martins Dos Santos V.A."/>
            <person name="Jensen O.N."/>
            <person name="Pelaez A.I."/>
            <person name="Sanchez J."/>
            <person name="Ferrer M."/>
        </authorList>
    </citation>
    <scope>NUCLEOTIDE SEQUENCE</scope>
</reference>
<name>T0YGS0_9ZZZZ</name>
<comment type="caution">
    <text evidence="1">The sequence shown here is derived from an EMBL/GenBank/DDBJ whole genome shotgun (WGS) entry which is preliminary data.</text>
</comment>
<gene>
    <name evidence="1" type="ORF">B1A_19558</name>
</gene>
<evidence type="ECO:0000313" key="1">
    <source>
        <dbReference type="EMBL" id="EQD32288.1"/>
    </source>
</evidence>
<proteinExistence type="predicted"/>
<feature type="non-terminal residue" evidence="1">
    <location>
        <position position="1"/>
    </location>
</feature>
<accession>T0YGS0</accession>
<protein>
    <submittedName>
        <fullName evidence="1">Transposase</fullName>
    </submittedName>
</protein>
<dbReference type="AlphaFoldDB" id="T0YGS0"/>